<comment type="caution">
    <text evidence="12">The sequence shown here is derived from an EMBL/GenBank/DDBJ whole genome shotgun (WGS) entry which is preliminary data.</text>
</comment>
<dbReference type="InterPro" id="IPR012340">
    <property type="entry name" value="NA-bd_OB-fold"/>
</dbReference>
<dbReference type="SUPFAM" id="SSF55681">
    <property type="entry name" value="Class II aaRS and biotin synthetases"/>
    <property type="match status" value="1"/>
</dbReference>
<keyword evidence="6" id="KW-0648">Protein biosynthesis</keyword>
<gene>
    <name evidence="12" type="primary">KRS1</name>
    <name evidence="12" type="ORF">N0V91_000930</name>
</gene>
<dbReference type="GO" id="GO:0005829">
    <property type="term" value="C:cytosol"/>
    <property type="evidence" value="ECO:0007669"/>
    <property type="project" value="TreeGrafter"/>
</dbReference>
<protein>
    <recommendedName>
        <fullName evidence="2">lysine--tRNA ligase</fullName>
        <ecNumber evidence="2">6.1.1.6</ecNumber>
    </recommendedName>
    <alternativeName>
        <fullName evidence="8">Lysyl-tRNA synthetase</fullName>
    </alternativeName>
</protein>
<evidence type="ECO:0000256" key="6">
    <source>
        <dbReference type="ARBA" id="ARBA00022917"/>
    </source>
</evidence>
<dbReference type="GO" id="GO:0000049">
    <property type="term" value="F:tRNA binding"/>
    <property type="evidence" value="ECO:0007669"/>
    <property type="project" value="TreeGrafter"/>
</dbReference>
<name>A0A9W8ZLJ4_9PLEO</name>
<reference evidence="12" key="1">
    <citation type="submission" date="2022-10" db="EMBL/GenBank/DDBJ databases">
        <title>Tapping the CABI collections for fungal endophytes: first genome assemblies for Collariella, Neodidymelliopsis, Ascochyta clinopodiicola, Didymella pomorum, Didymosphaeria variabile, Neocosmospora piperis and Neocucurbitaria cava.</title>
        <authorList>
            <person name="Hill R."/>
        </authorList>
    </citation>
    <scope>NUCLEOTIDE SEQUENCE</scope>
    <source>
        <strain evidence="12">IMI 355091</strain>
    </source>
</reference>
<dbReference type="InterPro" id="IPR018149">
    <property type="entry name" value="Lys-tRNA-synth_II_C"/>
</dbReference>
<dbReference type="CDD" id="cd00775">
    <property type="entry name" value="LysRS_core"/>
    <property type="match status" value="1"/>
</dbReference>
<evidence type="ECO:0000256" key="4">
    <source>
        <dbReference type="ARBA" id="ARBA00022741"/>
    </source>
</evidence>
<dbReference type="GO" id="GO:0006430">
    <property type="term" value="P:lysyl-tRNA aminoacylation"/>
    <property type="evidence" value="ECO:0007669"/>
    <property type="project" value="InterPro"/>
</dbReference>
<keyword evidence="4" id="KW-0547">Nucleotide-binding</keyword>
<keyword evidence="5" id="KW-0067">ATP-binding</keyword>
<comment type="catalytic activity">
    <reaction evidence="9">
        <text>tRNA(Lys) + L-lysine + ATP = L-lysyl-tRNA(Lys) + AMP + diphosphate</text>
        <dbReference type="Rhea" id="RHEA:20792"/>
        <dbReference type="Rhea" id="RHEA-COMP:9696"/>
        <dbReference type="Rhea" id="RHEA-COMP:9697"/>
        <dbReference type="ChEBI" id="CHEBI:30616"/>
        <dbReference type="ChEBI" id="CHEBI:32551"/>
        <dbReference type="ChEBI" id="CHEBI:33019"/>
        <dbReference type="ChEBI" id="CHEBI:78442"/>
        <dbReference type="ChEBI" id="CHEBI:78529"/>
        <dbReference type="ChEBI" id="CHEBI:456215"/>
        <dbReference type="EC" id="6.1.1.6"/>
    </reaction>
</comment>
<comment type="similarity">
    <text evidence="1">Belongs to the class-II aminoacyl-tRNA synthetase family.</text>
</comment>
<keyword evidence="13" id="KW-1185">Reference proteome</keyword>
<dbReference type="InterPro" id="IPR006195">
    <property type="entry name" value="aa-tRNA-synth_II"/>
</dbReference>
<evidence type="ECO:0000256" key="8">
    <source>
        <dbReference type="ARBA" id="ARBA00030563"/>
    </source>
</evidence>
<dbReference type="EC" id="6.1.1.6" evidence="2"/>
<evidence type="ECO:0000256" key="3">
    <source>
        <dbReference type="ARBA" id="ARBA00022598"/>
    </source>
</evidence>
<organism evidence="12 13">
    <name type="scientific">Didymella pomorum</name>
    <dbReference type="NCBI Taxonomy" id="749634"/>
    <lineage>
        <taxon>Eukaryota</taxon>
        <taxon>Fungi</taxon>
        <taxon>Dikarya</taxon>
        <taxon>Ascomycota</taxon>
        <taxon>Pezizomycotina</taxon>
        <taxon>Dothideomycetes</taxon>
        <taxon>Pleosporomycetidae</taxon>
        <taxon>Pleosporales</taxon>
        <taxon>Pleosporineae</taxon>
        <taxon>Didymellaceae</taxon>
        <taxon>Didymella</taxon>
    </lineage>
</organism>
<accession>A0A9W8ZLJ4</accession>
<dbReference type="Pfam" id="PF00152">
    <property type="entry name" value="tRNA-synt_2"/>
    <property type="match status" value="1"/>
</dbReference>
<evidence type="ECO:0000259" key="11">
    <source>
        <dbReference type="PROSITE" id="PS50862"/>
    </source>
</evidence>
<dbReference type="CDD" id="cd04322">
    <property type="entry name" value="LysRS_N"/>
    <property type="match status" value="1"/>
</dbReference>
<dbReference type="Proteomes" id="UP001140510">
    <property type="component" value="Unassembled WGS sequence"/>
</dbReference>
<dbReference type="InterPro" id="IPR045864">
    <property type="entry name" value="aa-tRNA-synth_II/BPL/LPL"/>
</dbReference>
<evidence type="ECO:0000256" key="5">
    <source>
        <dbReference type="ARBA" id="ARBA00022840"/>
    </source>
</evidence>
<evidence type="ECO:0000313" key="13">
    <source>
        <dbReference type="Proteomes" id="UP001140510"/>
    </source>
</evidence>
<keyword evidence="3 12" id="KW-0436">Ligase</keyword>
<proteinExistence type="inferred from homology"/>
<evidence type="ECO:0000256" key="7">
    <source>
        <dbReference type="ARBA" id="ARBA00023146"/>
    </source>
</evidence>
<sequence length="558" mass="63332">MAESNPPAQPAAAAPAEKLHKDEVTGEMMSKSKLKALQKKREQEKKKQEKAAAMPSRPKAEKKEAEVELNPNQYFELRSQKINALRASKSPNPSVEHKNMKRGEEATDVEVRMGLRIMSIRKASAHLIFYVCKSEGRTIQIMAQSQNAKGPVPFEKQHELLARGDIVGVIGWPGVTAPKNRPDGGDLSVFSQEIILLTPCLRMLPTEHFGYKDTEQRFRNRFLDLIMNDSSRETLITRTRVVKAIRSYLDDRDFLEVQTPMMNKTAGGATAKPFKTHHNELNMDLFLRIAPELFLKELVVGGLDRVAYADYHDIIEMTEEMISELVFKIKGTYETTFNTQSGEEYKINWARPWKRIEMIPALEEATGEKFPPADTLHTDEANQFLQKVLKKMNVECSAPRTNARMIDKLVGEFIESVCINPTFITGHPEVMSPLAKYHRDIPGLCERAEAFVATKENQELNDPFDQRLRFEEQLRQKEQGDDEAQGVDEKFLEALEYGLPPTGGWGLGVDRLVMFLSNNYSIKEVLTFPFMKDIDEPKKTAAEVVDIEPKPVEGIAHK</sequence>
<evidence type="ECO:0000313" key="12">
    <source>
        <dbReference type="EMBL" id="KAJ4411795.1"/>
    </source>
</evidence>
<dbReference type="FunFam" id="2.40.50.140:FF:000050">
    <property type="entry name" value="Lysine--tRNA ligase"/>
    <property type="match status" value="1"/>
</dbReference>
<evidence type="ECO:0000256" key="1">
    <source>
        <dbReference type="ARBA" id="ARBA00008226"/>
    </source>
</evidence>
<dbReference type="SUPFAM" id="SSF50249">
    <property type="entry name" value="Nucleic acid-binding proteins"/>
    <property type="match status" value="1"/>
</dbReference>
<dbReference type="Gene3D" id="2.40.50.140">
    <property type="entry name" value="Nucleic acid-binding proteins"/>
    <property type="match status" value="1"/>
</dbReference>
<dbReference type="EMBL" id="JAPEVA010000004">
    <property type="protein sequence ID" value="KAJ4411795.1"/>
    <property type="molecule type" value="Genomic_DNA"/>
</dbReference>
<keyword evidence="7" id="KW-0030">Aminoacyl-tRNA synthetase</keyword>
<dbReference type="InterPro" id="IPR004364">
    <property type="entry name" value="Aa-tRNA-synt_II"/>
</dbReference>
<feature type="compositionally biased region" description="Basic and acidic residues" evidence="10">
    <location>
        <begin position="39"/>
        <end position="50"/>
    </location>
</feature>
<dbReference type="PROSITE" id="PS50862">
    <property type="entry name" value="AA_TRNA_LIGASE_II"/>
    <property type="match status" value="1"/>
</dbReference>
<dbReference type="GO" id="GO:0005524">
    <property type="term" value="F:ATP binding"/>
    <property type="evidence" value="ECO:0007669"/>
    <property type="project" value="UniProtKB-KW"/>
</dbReference>
<dbReference type="OrthoDB" id="21243at2759"/>
<dbReference type="PANTHER" id="PTHR42918">
    <property type="entry name" value="LYSYL-TRNA SYNTHETASE"/>
    <property type="match status" value="1"/>
</dbReference>
<evidence type="ECO:0000256" key="10">
    <source>
        <dbReference type="SAM" id="MobiDB-lite"/>
    </source>
</evidence>
<dbReference type="InterPro" id="IPR044136">
    <property type="entry name" value="Lys-tRNA-ligase_II_N"/>
</dbReference>
<dbReference type="PANTHER" id="PTHR42918:SF9">
    <property type="entry name" value="LYSINE--TRNA LIGASE"/>
    <property type="match status" value="1"/>
</dbReference>
<feature type="domain" description="Aminoacyl-transfer RNA synthetases class-II family profile" evidence="11">
    <location>
        <begin position="238"/>
        <end position="529"/>
    </location>
</feature>
<evidence type="ECO:0000256" key="9">
    <source>
        <dbReference type="ARBA" id="ARBA00048573"/>
    </source>
</evidence>
<dbReference type="AlphaFoldDB" id="A0A9W8ZLJ4"/>
<dbReference type="PRINTS" id="PR00982">
    <property type="entry name" value="TRNASYNTHLYS"/>
</dbReference>
<evidence type="ECO:0000256" key="2">
    <source>
        <dbReference type="ARBA" id="ARBA00013166"/>
    </source>
</evidence>
<dbReference type="GO" id="GO:0004824">
    <property type="term" value="F:lysine-tRNA ligase activity"/>
    <property type="evidence" value="ECO:0007669"/>
    <property type="project" value="UniProtKB-EC"/>
</dbReference>
<feature type="region of interest" description="Disordered" evidence="10">
    <location>
        <begin position="1"/>
        <end position="68"/>
    </location>
</feature>
<dbReference type="Gene3D" id="3.30.930.10">
    <property type="entry name" value="Bira Bifunctional Protein, Domain 2"/>
    <property type="match status" value="2"/>
</dbReference>